<sequence length="647" mass="71031">MAPTLPSSLSPHVCIIHSPDLLELLQSASLPPLPQILQSFSPLPQVTTRTTSLTSIPLSSFALRFSDLVEIESATHEDEEQRALRTMDWITSRVSARCTRWVEMVEAHNASGKADGPWKDRTPWWEEVKRCVEGDCVPTRTEAWNHPVAVIYAVSTTAANPLQALQDLHNRNFELPPWVDSAFLKYSLIVHPSNSSLADPIAEALFNAVKKQYGLHSYLLPLALPTSPTPDPVPIPFPAPRLPPLSPLDSSPFPPSQVTSNGLTTPRPYPQAKSPMPYSETPAALTADWAKRQSLANSQVNSLCLSEGDIQNIGRFTREFVVMSMIPWMEKCVADWNESFSSSRRLPSRLFSSTRRLFGSGYSGATTNPSMPTHGHNPSISSMSSRGTHGPNASISSLASISSGGGGIGGSMVTQQRRLAEFATILGDFKLAVSVWESLRKESKGGSDILPLLLSPSPAHSLHAITAVNTLHSQLADSPEQAQLRALAYAVRWDIGIDYEDFLNSVLEGDRWLVHVASHAEETPMALLLGHAAFLSEKKSSRRRAALWYLSSADRLEKGGVKPLAMYFFRKSHVLYTSVPDKELSPSFWESEDKSSMQWRGFDAVLPGIEHELGRLMYTTGDTSGAVKYFLSLVERDTTSVESACSD</sequence>
<feature type="compositionally biased region" description="Polar residues" evidence="1">
    <location>
        <begin position="363"/>
        <end position="387"/>
    </location>
</feature>
<name>A0AAW0GNP5_9APHY</name>
<reference evidence="2 3" key="1">
    <citation type="submission" date="2022-09" db="EMBL/GenBank/DDBJ databases">
        <authorList>
            <person name="Palmer J.M."/>
        </authorList>
    </citation>
    <scope>NUCLEOTIDE SEQUENCE [LARGE SCALE GENOMIC DNA]</scope>
    <source>
        <strain evidence="2 3">DSM 7382</strain>
    </source>
</reference>
<dbReference type="PANTHER" id="PTHR12975:SF6">
    <property type="entry name" value="TRAFFICKING PROTEIN PARTICLE COMPLEX SUBUNIT 8"/>
    <property type="match status" value="1"/>
</dbReference>
<feature type="region of interest" description="Disordered" evidence="1">
    <location>
        <begin position="362"/>
        <end position="396"/>
    </location>
</feature>
<organism evidence="2 3">
    <name type="scientific">Cerrena zonata</name>
    <dbReference type="NCBI Taxonomy" id="2478898"/>
    <lineage>
        <taxon>Eukaryota</taxon>
        <taxon>Fungi</taxon>
        <taxon>Dikarya</taxon>
        <taxon>Basidiomycota</taxon>
        <taxon>Agaricomycotina</taxon>
        <taxon>Agaricomycetes</taxon>
        <taxon>Polyporales</taxon>
        <taxon>Cerrenaceae</taxon>
        <taxon>Cerrena</taxon>
    </lineage>
</organism>
<gene>
    <name evidence="2" type="ORF">QCA50_001988</name>
</gene>
<feature type="region of interest" description="Disordered" evidence="1">
    <location>
        <begin position="246"/>
        <end position="277"/>
    </location>
</feature>
<dbReference type="EMBL" id="JASBNA010000002">
    <property type="protein sequence ID" value="KAK7694800.1"/>
    <property type="molecule type" value="Genomic_DNA"/>
</dbReference>
<dbReference type="InterPro" id="IPR024420">
    <property type="entry name" value="TRAPP_III_complex_Trs85"/>
</dbReference>
<dbReference type="Proteomes" id="UP001385951">
    <property type="component" value="Unassembled WGS sequence"/>
</dbReference>
<dbReference type="PANTHER" id="PTHR12975">
    <property type="entry name" value="TRANSPORT PROTEIN TRAPP"/>
    <property type="match status" value="1"/>
</dbReference>
<evidence type="ECO:0000313" key="3">
    <source>
        <dbReference type="Proteomes" id="UP001385951"/>
    </source>
</evidence>
<dbReference type="AlphaFoldDB" id="A0AAW0GNP5"/>
<comment type="caution">
    <text evidence="2">The sequence shown here is derived from an EMBL/GenBank/DDBJ whole genome shotgun (WGS) entry which is preliminary data.</text>
</comment>
<evidence type="ECO:0000313" key="2">
    <source>
        <dbReference type="EMBL" id="KAK7694800.1"/>
    </source>
</evidence>
<accession>A0AAW0GNP5</accession>
<dbReference type="Pfam" id="PF12739">
    <property type="entry name" value="TRAPPC-Trs85"/>
    <property type="match status" value="1"/>
</dbReference>
<protein>
    <submittedName>
        <fullName evidence="2">Uncharacterized protein</fullName>
    </submittedName>
</protein>
<proteinExistence type="predicted"/>
<keyword evidence="3" id="KW-1185">Reference proteome</keyword>
<dbReference type="GO" id="GO:1990072">
    <property type="term" value="C:TRAPPIII protein complex"/>
    <property type="evidence" value="ECO:0007669"/>
    <property type="project" value="TreeGrafter"/>
</dbReference>
<evidence type="ECO:0000256" key="1">
    <source>
        <dbReference type="SAM" id="MobiDB-lite"/>
    </source>
</evidence>